<evidence type="ECO:0000256" key="8">
    <source>
        <dbReference type="RuleBase" id="RU000461"/>
    </source>
</evidence>
<dbReference type="GO" id="GO:0020037">
    <property type="term" value="F:heme binding"/>
    <property type="evidence" value="ECO:0007669"/>
    <property type="project" value="InterPro"/>
</dbReference>
<organism evidence="9 10">
    <name type="scientific">Aspergillus terreus</name>
    <dbReference type="NCBI Taxonomy" id="33178"/>
    <lineage>
        <taxon>Eukaryota</taxon>
        <taxon>Fungi</taxon>
        <taxon>Dikarya</taxon>
        <taxon>Ascomycota</taxon>
        <taxon>Pezizomycotina</taxon>
        <taxon>Eurotiomycetes</taxon>
        <taxon>Eurotiomycetidae</taxon>
        <taxon>Eurotiales</taxon>
        <taxon>Aspergillaceae</taxon>
        <taxon>Aspergillus</taxon>
        <taxon>Aspergillus subgen. Circumdati</taxon>
    </lineage>
</organism>
<keyword evidence="5 7" id="KW-0408">Iron</keyword>
<dbReference type="InterPro" id="IPR017972">
    <property type="entry name" value="Cyt_P450_CS"/>
</dbReference>
<dbReference type="GO" id="GO:0004497">
    <property type="term" value="F:monooxygenase activity"/>
    <property type="evidence" value="ECO:0007669"/>
    <property type="project" value="UniProtKB-KW"/>
</dbReference>
<keyword evidence="10" id="KW-1185">Reference proteome</keyword>
<evidence type="ECO:0000256" key="2">
    <source>
        <dbReference type="ARBA" id="ARBA00010617"/>
    </source>
</evidence>
<keyword evidence="6 8" id="KW-0503">Monooxygenase</keyword>
<evidence type="ECO:0000256" key="4">
    <source>
        <dbReference type="ARBA" id="ARBA00023002"/>
    </source>
</evidence>
<dbReference type="InterPro" id="IPR002401">
    <property type="entry name" value="Cyt_P450_E_grp-I"/>
</dbReference>
<keyword evidence="7 8" id="KW-0349">Heme</keyword>
<dbReference type="PRINTS" id="PR00385">
    <property type="entry name" value="P450"/>
</dbReference>
<dbReference type="GO" id="GO:0016705">
    <property type="term" value="F:oxidoreductase activity, acting on paired donors, with incorporation or reduction of molecular oxygen"/>
    <property type="evidence" value="ECO:0007669"/>
    <property type="project" value="InterPro"/>
</dbReference>
<evidence type="ECO:0000256" key="7">
    <source>
        <dbReference type="PIRSR" id="PIRSR602401-1"/>
    </source>
</evidence>
<dbReference type="Pfam" id="PF00067">
    <property type="entry name" value="p450"/>
    <property type="match status" value="1"/>
</dbReference>
<dbReference type="CDD" id="cd11062">
    <property type="entry name" value="CYP58-like"/>
    <property type="match status" value="1"/>
</dbReference>
<sequence>MNFKIDMNVDGLKAALTVFYLIALWVGYRVLIVLYNISPLHPLSHFPGPKIAAASYLYEAYFDWWCVGRYGHEIRRMHERYGPIVRINPDELHCSDPSFTDEIYAGPGRIRDKWQHQLNTRGAGPVSVTGFSTVSHEVHRMRKGALARFFSRQQTLKLEGEVHEFAQLTVNKMLGFAGKAPFDVKEAFNCFTADVISQYAFGEPMGFIAQDAWEPNFATWVKSFFRSAYMMRHNALARKMAQLLPMLADYMGEDVRAVMWQMNVTIPGYIEQALREPGNGRVFAEVVQSDLLPESEKSLYRLSGEGFNFLLAGTETTAATLTVITYYLLAQPSIYARLMDDLQGLDPASLKWTELEKRSYLWAVIHESLRMMPGVSHRSARIAREEDLVYKSRDGRVQWIIPRGTPIGMTSMINHWDEELFPSPDSFVPERWLVDGQPNYKLQKTLIAFGKGSRSCIGEHLAYCELYIMAALMALRVVPRARLHETTVEDISYDHDLIVVQTKKGSISVRIAIS</sequence>
<evidence type="ECO:0000313" key="9">
    <source>
        <dbReference type="EMBL" id="GFF19893.1"/>
    </source>
</evidence>
<dbReference type="InterPro" id="IPR001128">
    <property type="entry name" value="Cyt_P450"/>
</dbReference>
<dbReference type="GO" id="GO:0005506">
    <property type="term" value="F:iron ion binding"/>
    <property type="evidence" value="ECO:0007669"/>
    <property type="project" value="InterPro"/>
</dbReference>
<feature type="binding site" description="axial binding residue" evidence="7">
    <location>
        <position position="456"/>
    </location>
    <ligand>
        <name>heme</name>
        <dbReference type="ChEBI" id="CHEBI:30413"/>
    </ligand>
    <ligandPart>
        <name>Fe</name>
        <dbReference type="ChEBI" id="CHEBI:18248"/>
    </ligandPart>
</feature>
<gene>
    <name evidence="9" type="ORF">ATEIFO6365_0011015200</name>
</gene>
<dbReference type="InterPro" id="IPR050121">
    <property type="entry name" value="Cytochrome_P450_monoxygenase"/>
</dbReference>
<dbReference type="PANTHER" id="PTHR24305">
    <property type="entry name" value="CYTOCHROME P450"/>
    <property type="match status" value="1"/>
</dbReference>
<evidence type="ECO:0000256" key="3">
    <source>
        <dbReference type="ARBA" id="ARBA00022723"/>
    </source>
</evidence>
<dbReference type="AlphaFoldDB" id="A0A5M3YYE4"/>
<dbReference type="OrthoDB" id="3945418at2759"/>
<evidence type="ECO:0000256" key="6">
    <source>
        <dbReference type="ARBA" id="ARBA00023033"/>
    </source>
</evidence>
<evidence type="ECO:0000313" key="10">
    <source>
        <dbReference type="Proteomes" id="UP000452235"/>
    </source>
</evidence>
<keyword evidence="3 7" id="KW-0479">Metal-binding</keyword>
<evidence type="ECO:0000256" key="1">
    <source>
        <dbReference type="ARBA" id="ARBA00001971"/>
    </source>
</evidence>
<dbReference type="PANTHER" id="PTHR24305:SF147">
    <property type="entry name" value="P450, PUTATIVE (EUROFUNG)-RELATED"/>
    <property type="match status" value="1"/>
</dbReference>
<keyword evidence="4 8" id="KW-0560">Oxidoreductase</keyword>
<name>A0A5M3YYE4_ASPTE</name>
<comment type="caution">
    <text evidence="9">The sequence shown here is derived from an EMBL/GenBank/DDBJ whole genome shotgun (WGS) entry which is preliminary data.</text>
</comment>
<reference evidence="9 10" key="1">
    <citation type="submission" date="2020-01" db="EMBL/GenBank/DDBJ databases">
        <title>Aspergillus terreus IFO 6365 whole genome shotgun sequence.</title>
        <authorList>
            <person name="Kanamasa S."/>
            <person name="Takahashi H."/>
        </authorList>
    </citation>
    <scope>NUCLEOTIDE SEQUENCE [LARGE SCALE GENOMIC DNA]</scope>
    <source>
        <strain evidence="9 10">IFO 6365</strain>
    </source>
</reference>
<protein>
    <submittedName>
        <fullName evidence="9">Benzoate 4-monooxygenase cytochrome P450</fullName>
    </submittedName>
</protein>
<dbReference type="PROSITE" id="PS00086">
    <property type="entry name" value="CYTOCHROME_P450"/>
    <property type="match status" value="1"/>
</dbReference>
<dbReference type="InterPro" id="IPR036396">
    <property type="entry name" value="Cyt_P450_sf"/>
</dbReference>
<accession>A0A5M3YYE4</accession>
<dbReference type="EMBL" id="BLJY01000011">
    <property type="protein sequence ID" value="GFF19893.1"/>
    <property type="molecule type" value="Genomic_DNA"/>
</dbReference>
<evidence type="ECO:0000256" key="5">
    <source>
        <dbReference type="ARBA" id="ARBA00023004"/>
    </source>
</evidence>
<dbReference type="Gene3D" id="1.10.630.10">
    <property type="entry name" value="Cytochrome P450"/>
    <property type="match status" value="1"/>
</dbReference>
<dbReference type="VEuPathDB" id="FungiDB:ATEG_03758"/>
<dbReference type="SUPFAM" id="SSF48264">
    <property type="entry name" value="Cytochrome P450"/>
    <property type="match status" value="1"/>
</dbReference>
<dbReference type="PRINTS" id="PR00463">
    <property type="entry name" value="EP450I"/>
</dbReference>
<dbReference type="Proteomes" id="UP000452235">
    <property type="component" value="Unassembled WGS sequence"/>
</dbReference>
<comment type="cofactor">
    <cofactor evidence="1 7">
        <name>heme</name>
        <dbReference type="ChEBI" id="CHEBI:30413"/>
    </cofactor>
</comment>
<comment type="similarity">
    <text evidence="2 8">Belongs to the cytochrome P450 family.</text>
</comment>
<proteinExistence type="inferred from homology"/>